<organism evidence="3 4">
    <name type="scientific">Fodinicola feengrottensis</name>
    <dbReference type="NCBI Taxonomy" id="435914"/>
    <lineage>
        <taxon>Bacteria</taxon>
        <taxon>Bacillati</taxon>
        <taxon>Actinomycetota</taxon>
        <taxon>Actinomycetes</taxon>
        <taxon>Mycobacteriales</taxon>
        <taxon>Fodinicola</taxon>
    </lineage>
</organism>
<comment type="similarity">
    <text evidence="1 2">Belongs to the short-chain dehydrogenases/reductases (SDR) family.</text>
</comment>
<name>A0ABP4U3A4_9ACTN</name>
<sequence length="188" mass="19702">MTDQASIDAAAVAVEQRHGQLDVLVNNAGISDGPGHPPHTADLKSVREIFETNLFGVIAVTNAMLPLLRKSAHGRIVNVSSGTGSLGWMTDPDHYFAKMQAGSAYPVSKTALNALTVQYAKDLRVDGILVNAAAPGACDTDFAKPFKEMGRVIARTAADGAAVIVKLSTLDDDGPTGGFFDDNGPVPW</sequence>
<dbReference type="Gene3D" id="3.40.50.720">
    <property type="entry name" value="NAD(P)-binding Rossmann-like Domain"/>
    <property type="match status" value="1"/>
</dbReference>
<evidence type="ECO:0000313" key="3">
    <source>
        <dbReference type="EMBL" id="GAA1698487.1"/>
    </source>
</evidence>
<protein>
    <recommendedName>
        <fullName evidence="5">SDR family NAD(P)-dependent oxidoreductase</fullName>
    </recommendedName>
</protein>
<dbReference type="PANTHER" id="PTHR43544">
    <property type="entry name" value="SHORT-CHAIN DEHYDROGENASE/REDUCTASE"/>
    <property type="match status" value="1"/>
</dbReference>
<proteinExistence type="inferred from homology"/>
<dbReference type="PROSITE" id="PS00061">
    <property type="entry name" value="ADH_SHORT"/>
    <property type="match status" value="1"/>
</dbReference>
<dbReference type="SUPFAM" id="SSF51735">
    <property type="entry name" value="NAD(P)-binding Rossmann-fold domains"/>
    <property type="match status" value="1"/>
</dbReference>
<dbReference type="PRINTS" id="PR00081">
    <property type="entry name" value="GDHRDH"/>
</dbReference>
<dbReference type="InterPro" id="IPR002347">
    <property type="entry name" value="SDR_fam"/>
</dbReference>
<evidence type="ECO:0000313" key="4">
    <source>
        <dbReference type="Proteomes" id="UP001500618"/>
    </source>
</evidence>
<reference evidence="4" key="1">
    <citation type="journal article" date="2019" name="Int. J. Syst. Evol. Microbiol.">
        <title>The Global Catalogue of Microorganisms (GCM) 10K type strain sequencing project: providing services to taxonomists for standard genome sequencing and annotation.</title>
        <authorList>
            <consortium name="The Broad Institute Genomics Platform"/>
            <consortium name="The Broad Institute Genome Sequencing Center for Infectious Disease"/>
            <person name="Wu L."/>
            <person name="Ma J."/>
        </authorList>
    </citation>
    <scope>NUCLEOTIDE SEQUENCE [LARGE SCALE GENOMIC DNA]</scope>
    <source>
        <strain evidence="4">JCM 14718</strain>
    </source>
</reference>
<keyword evidence="4" id="KW-1185">Reference proteome</keyword>
<accession>A0ABP4U3A4</accession>
<dbReference type="PRINTS" id="PR00080">
    <property type="entry name" value="SDRFAMILY"/>
</dbReference>
<dbReference type="InterPro" id="IPR036291">
    <property type="entry name" value="NAD(P)-bd_dom_sf"/>
</dbReference>
<dbReference type="Pfam" id="PF00106">
    <property type="entry name" value="adh_short"/>
    <property type="match status" value="1"/>
</dbReference>
<evidence type="ECO:0008006" key="5">
    <source>
        <dbReference type="Google" id="ProtNLM"/>
    </source>
</evidence>
<dbReference type="InterPro" id="IPR020904">
    <property type="entry name" value="Sc_DH/Rdtase_CS"/>
</dbReference>
<dbReference type="PANTHER" id="PTHR43544:SF32">
    <property type="entry name" value="CHAIN DEHYDROGENASE, PUTATIVE (AFU_ORTHOLOGUE AFUA_5G01530)-RELATED"/>
    <property type="match status" value="1"/>
</dbReference>
<dbReference type="EMBL" id="BAAANY010000021">
    <property type="protein sequence ID" value="GAA1698487.1"/>
    <property type="molecule type" value="Genomic_DNA"/>
</dbReference>
<dbReference type="Proteomes" id="UP001500618">
    <property type="component" value="Unassembled WGS sequence"/>
</dbReference>
<evidence type="ECO:0000256" key="1">
    <source>
        <dbReference type="ARBA" id="ARBA00006484"/>
    </source>
</evidence>
<evidence type="ECO:0000256" key="2">
    <source>
        <dbReference type="RuleBase" id="RU000363"/>
    </source>
</evidence>
<dbReference type="InterPro" id="IPR051468">
    <property type="entry name" value="Fungal_SecMetab_SDRs"/>
</dbReference>
<comment type="caution">
    <text evidence="3">The sequence shown here is derived from an EMBL/GenBank/DDBJ whole genome shotgun (WGS) entry which is preliminary data.</text>
</comment>
<gene>
    <name evidence="3" type="ORF">GCM10009765_54900</name>
</gene>